<comment type="caution">
    <text evidence="2">The sequence shown here is derived from an EMBL/GenBank/DDBJ whole genome shotgun (WGS) entry which is preliminary data.</text>
</comment>
<reference evidence="3" key="1">
    <citation type="submission" date="2018-09" db="EMBL/GenBank/DDBJ databases">
        <authorList>
            <person name="Livingstone P.G."/>
            <person name="Whitworth D.E."/>
        </authorList>
    </citation>
    <scope>NUCLEOTIDE SEQUENCE [LARGE SCALE GENOMIC DNA]</scope>
    <source>
        <strain evidence="3">AB047A</strain>
    </source>
</reference>
<feature type="compositionally biased region" description="Low complexity" evidence="1">
    <location>
        <begin position="79"/>
        <end position="94"/>
    </location>
</feature>
<dbReference type="RefSeq" id="WP_121771806.1">
    <property type="nucleotide sequence ID" value="NZ_RAWM01000183.1"/>
</dbReference>
<dbReference type="EMBL" id="RAWM01000183">
    <property type="protein sequence ID" value="RKH58780.1"/>
    <property type="molecule type" value="Genomic_DNA"/>
</dbReference>
<accession>A0A3A8PUU7</accession>
<sequence length="672" mass="70010">MKIQFRVPTQSQPLQEHKPILARVEPPPPRQVAPNPFQQQRNQDLFTPTPRTRQTQLLGGSTTFQAFTPTPTPAPMSTPMPGGAAPARGGTIPGSVPPPGGPIIQGTQVVAPTQTPAPAQAASPEVQAALDELNTYAPQGQSVGLALILDAHPGTSPEAVAFRRELMAALGSDRVAQLMGQLRDKPGEGPGIARTLLSAAAESFPVEDQGKLVQALGSQVLGEALAFGVELAGSPQTPNREATEAQLQGLSRMMGALHSLPPGSPGQAEAAAALQGIQRGEPECTAPGASIAAWIVANSGSDALRSDFASGYLEDFKTDPDSLEPEEARAVAWALGSMTQSPTDGLGPIADLPDTQRTRFLATLAAGDAPEMLTGDNFQGAALAGVNEFLMDVALLNPDSFSNPQAAKALRFEAFQQASLAVDSDFLQDSPGTHRALAAMFAADTAGIIDASANTDGPSDLEGDKPLAKFFDHVAFRGEAGRDLAMDALRKYLGVGPEQGIVDTLAANKGNSQFMADQGNVLARNMGFVLGSFYQGAGNAMQALGDEHARKTAIVDVMGSFVETAIEASPVGAAYSKIKSGTGDHASVEKVFEWIGNYFAQDVDASMDGVKKLSGAILKKAWAPFFGNEALTGAYPAELQDMYGMINTGVANAIGRSGDPNLNFGGAYIPER</sequence>
<dbReference type="Proteomes" id="UP000282656">
    <property type="component" value="Unassembled WGS sequence"/>
</dbReference>
<gene>
    <name evidence="2" type="ORF">D7X96_36435</name>
</gene>
<name>A0A3A8PUU7_9BACT</name>
<dbReference type="OrthoDB" id="5492626at2"/>
<organism evidence="2 3">
    <name type="scientific">Corallococcus interemptor</name>
    <dbReference type="NCBI Taxonomy" id="2316720"/>
    <lineage>
        <taxon>Bacteria</taxon>
        <taxon>Pseudomonadati</taxon>
        <taxon>Myxococcota</taxon>
        <taxon>Myxococcia</taxon>
        <taxon>Myxococcales</taxon>
        <taxon>Cystobacterineae</taxon>
        <taxon>Myxococcaceae</taxon>
        <taxon>Corallococcus</taxon>
    </lineage>
</organism>
<protein>
    <submittedName>
        <fullName evidence="2">Uncharacterized protein</fullName>
    </submittedName>
</protein>
<keyword evidence="3" id="KW-1185">Reference proteome</keyword>
<evidence type="ECO:0000313" key="2">
    <source>
        <dbReference type="EMBL" id="RKH58780.1"/>
    </source>
</evidence>
<evidence type="ECO:0000313" key="3">
    <source>
        <dbReference type="Proteomes" id="UP000282656"/>
    </source>
</evidence>
<feature type="region of interest" description="Disordered" evidence="1">
    <location>
        <begin position="1"/>
        <end position="95"/>
    </location>
</feature>
<feature type="compositionally biased region" description="Polar residues" evidence="1">
    <location>
        <begin position="36"/>
        <end position="60"/>
    </location>
</feature>
<dbReference type="AlphaFoldDB" id="A0A3A8PUU7"/>
<evidence type="ECO:0000256" key="1">
    <source>
        <dbReference type="SAM" id="MobiDB-lite"/>
    </source>
</evidence>
<proteinExistence type="predicted"/>